<organism evidence="2 3">
    <name type="scientific">Agromyces marinus</name>
    <dbReference type="NCBI Taxonomy" id="1389020"/>
    <lineage>
        <taxon>Bacteria</taxon>
        <taxon>Bacillati</taxon>
        <taxon>Actinomycetota</taxon>
        <taxon>Actinomycetes</taxon>
        <taxon>Micrococcales</taxon>
        <taxon>Microbacteriaceae</taxon>
        <taxon>Agromyces</taxon>
    </lineage>
</organism>
<evidence type="ECO:0000259" key="1">
    <source>
        <dbReference type="PROSITE" id="PS51186"/>
    </source>
</evidence>
<evidence type="ECO:0000313" key="3">
    <source>
        <dbReference type="Proteomes" id="UP001321477"/>
    </source>
</evidence>
<dbReference type="RefSeq" id="WP_234660003.1">
    <property type="nucleotide sequence ID" value="NZ_AP027734.1"/>
</dbReference>
<dbReference type="Proteomes" id="UP001321477">
    <property type="component" value="Chromosome"/>
</dbReference>
<reference evidence="3" key="1">
    <citation type="journal article" date="2019" name="Int. J. Syst. Evol. Microbiol.">
        <title>The Global Catalogue of Microorganisms (GCM) 10K type strain sequencing project: providing services to taxonomists for standard genome sequencing and annotation.</title>
        <authorList>
            <consortium name="The Broad Institute Genomics Platform"/>
            <consortium name="The Broad Institute Genome Sequencing Center for Infectious Disease"/>
            <person name="Wu L."/>
            <person name="Ma J."/>
        </authorList>
    </citation>
    <scope>NUCLEOTIDE SEQUENCE [LARGE SCALE GENOMIC DNA]</scope>
    <source>
        <strain evidence="3">NBRC 109019</strain>
    </source>
</reference>
<dbReference type="PANTHER" id="PTHR43792">
    <property type="entry name" value="GNAT FAMILY, PUTATIVE (AFU_ORTHOLOGUE AFUA_3G00765)-RELATED-RELATED"/>
    <property type="match status" value="1"/>
</dbReference>
<keyword evidence="3" id="KW-1185">Reference proteome</keyword>
<dbReference type="PROSITE" id="PS51186">
    <property type="entry name" value="GNAT"/>
    <property type="match status" value="1"/>
</dbReference>
<protein>
    <recommendedName>
        <fullName evidence="1">N-acetyltransferase domain-containing protein</fullName>
    </recommendedName>
</protein>
<dbReference type="InterPro" id="IPR000182">
    <property type="entry name" value="GNAT_dom"/>
</dbReference>
<dbReference type="InterPro" id="IPR051531">
    <property type="entry name" value="N-acetyltransferase"/>
</dbReference>
<dbReference type="SUPFAM" id="SSF55729">
    <property type="entry name" value="Acyl-CoA N-acyltransferases (Nat)"/>
    <property type="match status" value="1"/>
</dbReference>
<dbReference type="InterPro" id="IPR016181">
    <property type="entry name" value="Acyl_CoA_acyltransferase"/>
</dbReference>
<accession>A0ABM8H302</accession>
<dbReference type="Pfam" id="PF13302">
    <property type="entry name" value="Acetyltransf_3"/>
    <property type="match status" value="1"/>
</dbReference>
<sequence>MSPTTGAPPGSGRSTDVLRLLRDLVPQRPRFLRGPRIATGVRRPVIRTERLLLRTHRLSEADQWYAIQSDPTVVEHLAWPLRSRAESFVHLLNRTRHSRLEQNDDFLALAVLLGDRVIGDASLHLRAGDPARLRCEVGWVIAPQWQGHGYAREAGLAMVALAFDRVGAARVEAHVLPGNDGSIALAERLGFTEVDAAEGERVFAIDAARYRELHSEPGSGPG</sequence>
<dbReference type="EMBL" id="AP027734">
    <property type="protein sequence ID" value="BDZ55172.1"/>
    <property type="molecule type" value="Genomic_DNA"/>
</dbReference>
<gene>
    <name evidence="2" type="ORF">GCM10025870_22450</name>
</gene>
<feature type="domain" description="N-acetyltransferase" evidence="1">
    <location>
        <begin position="51"/>
        <end position="212"/>
    </location>
</feature>
<dbReference type="Gene3D" id="3.40.630.30">
    <property type="match status" value="1"/>
</dbReference>
<evidence type="ECO:0000313" key="2">
    <source>
        <dbReference type="EMBL" id="BDZ55172.1"/>
    </source>
</evidence>
<name>A0ABM8H302_9MICO</name>
<proteinExistence type="predicted"/>